<dbReference type="Gene3D" id="3.40.50.1820">
    <property type="entry name" value="alpha/beta hydrolase"/>
    <property type="match status" value="1"/>
</dbReference>
<dbReference type="InterPro" id="IPR029058">
    <property type="entry name" value="AB_hydrolase_fold"/>
</dbReference>
<comment type="caution">
    <text evidence="7">The sequence shown here is derived from an EMBL/GenBank/DDBJ whole genome shotgun (WGS) entry which is preliminary data.</text>
</comment>
<evidence type="ECO:0000259" key="5">
    <source>
        <dbReference type="Pfam" id="PF00326"/>
    </source>
</evidence>
<gene>
    <name evidence="7" type="ORF">N475_19185</name>
</gene>
<reference evidence="7 8" key="1">
    <citation type="submission" date="2013-07" db="EMBL/GenBank/DDBJ databases">
        <title>Comparative Genomic and Metabolomic Analysis of Twelve Strains of Pseudoalteromonas luteoviolacea.</title>
        <authorList>
            <person name="Vynne N.G."/>
            <person name="Mansson M."/>
            <person name="Gram L."/>
        </authorList>
    </citation>
    <scope>NUCLEOTIDE SEQUENCE [LARGE SCALE GENOMIC DNA]</scope>
    <source>
        <strain evidence="7 8">DSM 6061</strain>
    </source>
</reference>
<protein>
    <submittedName>
        <fullName evidence="7">Peptidase S9</fullName>
    </submittedName>
</protein>
<accession>A0A166VY49</accession>
<evidence type="ECO:0000256" key="4">
    <source>
        <dbReference type="SAM" id="SignalP"/>
    </source>
</evidence>
<dbReference type="PANTHER" id="PTHR42776">
    <property type="entry name" value="SERINE PEPTIDASE S9 FAMILY MEMBER"/>
    <property type="match status" value="1"/>
</dbReference>
<feature type="signal peptide" evidence="4">
    <location>
        <begin position="1"/>
        <end position="19"/>
    </location>
</feature>
<dbReference type="GO" id="GO:0004252">
    <property type="term" value="F:serine-type endopeptidase activity"/>
    <property type="evidence" value="ECO:0007669"/>
    <property type="project" value="InterPro"/>
</dbReference>
<keyword evidence="2" id="KW-0378">Hydrolase</keyword>
<dbReference type="Pfam" id="PF02897">
    <property type="entry name" value="Peptidase_S9_N"/>
    <property type="match status" value="1"/>
</dbReference>
<dbReference type="InterPro" id="IPR002470">
    <property type="entry name" value="Peptidase_S9A"/>
</dbReference>
<dbReference type="RefSeq" id="WP_063365626.1">
    <property type="nucleotide sequence ID" value="NZ_AQHB01000049.1"/>
</dbReference>
<evidence type="ECO:0000256" key="3">
    <source>
        <dbReference type="ARBA" id="ARBA00022825"/>
    </source>
</evidence>
<keyword evidence="1" id="KW-0645">Protease</keyword>
<dbReference type="Pfam" id="PF00326">
    <property type="entry name" value="Peptidase_S9"/>
    <property type="match status" value="1"/>
</dbReference>
<dbReference type="EMBL" id="AUYB01000118">
    <property type="protein sequence ID" value="KZN34404.1"/>
    <property type="molecule type" value="Genomic_DNA"/>
</dbReference>
<dbReference type="InterPro" id="IPR011042">
    <property type="entry name" value="6-blade_b-propeller_TolB-like"/>
</dbReference>
<dbReference type="Gene3D" id="2.120.10.30">
    <property type="entry name" value="TolB, C-terminal domain"/>
    <property type="match status" value="2"/>
</dbReference>
<dbReference type="InterPro" id="IPR023302">
    <property type="entry name" value="Pept_S9A_N"/>
</dbReference>
<dbReference type="PATRIC" id="fig|1365250.3.peg.3530"/>
<evidence type="ECO:0000256" key="1">
    <source>
        <dbReference type="ARBA" id="ARBA00022670"/>
    </source>
</evidence>
<organism evidence="7 8">
    <name type="scientific">Pseudoalteromonas luteoviolacea DSM 6061</name>
    <dbReference type="NCBI Taxonomy" id="1365250"/>
    <lineage>
        <taxon>Bacteria</taxon>
        <taxon>Pseudomonadati</taxon>
        <taxon>Pseudomonadota</taxon>
        <taxon>Gammaproteobacteria</taxon>
        <taxon>Alteromonadales</taxon>
        <taxon>Pseudoalteromonadaceae</taxon>
        <taxon>Pseudoalteromonas</taxon>
    </lineage>
</organism>
<evidence type="ECO:0000313" key="8">
    <source>
        <dbReference type="Proteomes" id="UP000076643"/>
    </source>
</evidence>
<name>A0A166VY49_9GAMM</name>
<keyword evidence="3" id="KW-0720">Serine protease</keyword>
<feature type="chain" id="PRO_5007881472" evidence="4">
    <location>
        <begin position="20"/>
        <end position="636"/>
    </location>
</feature>
<keyword evidence="4" id="KW-0732">Signal</keyword>
<dbReference type="PRINTS" id="PR00862">
    <property type="entry name" value="PROLIGOPTASE"/>
</dbReference>
<dbReference type="AlphaFoldDB" id="A0A166VY49"/>
<dbReference type="InterPro" id="IPR001375">
    <property type="entry name" value="Peptidase_S9_cat"/>
</dbReference>
<keyword evidence="8" id="KW-1185">Reference proteome</keyword>
<feature type="domain" description="Peptidase S9A N-terminal" evidence="6">
    <location>
        <begin position="95"/>
        <end position="365"/>
    </location>
</feature>
<evidence type="ECO:0000313" key="7">
    <source>
        <dbReference type="EMBL" id="KZN34404.1"/>
    </source>
</evidence>
<feature type="domain" description="Peptidase S9 prolyl oligopeptidase catalytic" evidence="5">
    <location>
        <begin position="427"/>
        <end position="636"/>
    </location>
</feature>
<evidence type="ECO:0000256" key="2">
    <source>
        <dbReference type="ARBA" id="ARBA00022801"/>
    </source>
</evidence>
<sequence length="636" mass="71809">MLKRTAIACALLASLSACKQTSQVVTPTSSLQPVSDFRTYSAETFFDTTSISGSAFSPDAKKILVNSDESGIFNLYEIDVGTGVKTQLTKSPDSTYALKYFPKDNRLLFTRDNNGNERFHVFVRHEDGKVHDLTPGKDVRAKFVGFSNDEDAFYILSNKRDQRFMDLYLFDAKTYESELIYKNDKNLSVERVSETDRYIALVNAQGNKDSDLFLLDLNSPEAKPVEVSNVPYEANFSSSAFSKDDKYLYYSTDAHGEFYQNWRYNIATGEHTPYVVQDWDIRFLYFSDADRYRVVGVNEDSSIKVTVTDLKKQKDIKLPKLPAGSIKGVNFSDDEKLMSFYLNSDTSPSNLYVWQVGSDSVKQLTSTLSEKINPAHLVESTIARFKSFDGLEVPGVLYKPKQAKPTNKVPAMIYVHGGPGGQSKTGYSARVQHLVNQGYAIFAVNNRGSSGYGKTFFHLDDKKHGEDDLQDIVWSKKYLQELDWVDPERIGIMGGSYGGYMTAAALAFEPEEFKLGINVFGVTNWVRTLESIPPWWEAYKKSLYEELGDPAIDGERLRRISPLFHAKNITKPLMVVQGANDPRVLQVESDELVDAVRSNNVPVEYVLFEDEGHGFSKKENRIEASQAYLDFLKKHL</sequence>
<proteinExistence type="predicted"/>
<dbReference type="SUPFAM" id="SSF53474">
    <property type="entry name" value="alpha/beta-Hydrolases"/>
    <property type="match status" value="1"/>
</dbReference>
<dbReference type="PROSITE" id="PS51257">
    <property type="entry name" value="PROKAR_LIPOPROTEIN"/>
    <property type="match status" value="1"/>
</dbReference>
<dbReference type="PANTHER" id="PTHR42776:SF27">
    <property type="entry name" value="DIPEPTIDYL PEPTIDASE FAMILY MEMBER 6"/>
    <property type="match status" value="1"/>
</dbReference>
<dbReference type="GO" id="GO:0006508">
    <property type="term" value="P:proteolysis"/>
    <property type="evidence" value="ECO:0007669"/>
    <property type="project" value="UniProtKB-KW"/>
</dbReference>
<dbReference type="Proteomes" id="UP000076643">
    <property type="component" value="Unassembled WGS sequence"/>
</dbReference>
<evidence type="ECO:0000259" key="6">
    <source>
        <dbReference type="Pfam" id="PF02897"/>
    </source>
</evidence>
<dbReference type="SUPFAM" id="SSF82171">
    <property type="entry name" value="DPP6 N-terminal domain-like"/>
    <property type="match status" value="1"/>
</dbReference>